<protein>
    <submittedName>
        <fullName evidence="2">Uncharacterized protein</fullName>
    </submittedName>
</protein>
<evidence type="ECO:0000256" key="1">
    <source>
        <dbReference type="SAM" id="MobiDB-lite"/>
    </source>
</evidence>
<evidence type="ECO:0000313" key="3">
    <source>
        <dbReference type="Proteomes" id="UP000314294"/>
    </source>
</evidence>
<proteinExistence type="predicted"/>
<sequence>MVSMDLVVRIPPTRKVDERGLLPRFLHPFLRLLPFLRLHFDHHPAVLCGVWVDGTPCVLLASPRLLLPPGAPSPPAAAAAGLPLEESLPVVLRHPFIQVKRLLFLPLTCPRNVHPTRAAGDSPVRVTRLLHFLSPPLASFSSGLRLVKATFRASQLKDRGGGKKVHFIFRALRVEWRERSIYSQQAGGFPAGGRGGGAAVNHTGLYKPRLLLRSAWVIFADGIGSWKTVAMGTFKRRHVRVLVRKTELESQRSQKLGMTGPLKSNDALGGQMCFKRAGCRDDQLLRQVSISLTALGYDPTCRKREILLQIPPKLITDQRRHSSMVTNPCRKLLSRKPVGASPSKQASGLARTSLRDTAKPAMSIGKGRLGRQPVWKRTT</sequence>
<accession>A0A4Z2J4V9</accession>
<dbReference type="Proteomes" id="UP000314294">
    <property type="component" value="Unassembled WGS sequence"/>
</dbReference>
<gene>
    <name evidence="2" type="ORF">EYF80_004589</name>
</gene>
<feature type="region of interest" description="Disordered" evidence="1">
    <location>
        <begin position="332"/>
        <end position="379"/>
    </location>
</feature>
<keyword evidence="3" id="KW-1185">Reference proteome</keyword>
<comment type="caution">
    <text evidence="2">The sequence shown here is derived from an EMBL/GenBank/DDBJ whole genome shotgun (WGS) entry which is preliminary data.</text>
</comment>
<dbReference type="EMBL" id="SRLO01000022">
    <property type="protein sequence ID" value="TNN85239.1"/>
    <property type="molecule type" value="Genomic_DNA"/>
</dbReference>
<dbReference type="AlphaFoldDB" id="A0A4Z2J4V9"/>
<organism evidence="2 3">
    <name type="scientific">Liparis tanakae</name>
    <name type="common">Tanaka's snailfish</name>
    <dbReference type="NCBI Taxonomy" id="230148"/>
    <lineage>
        <taxon>Eukaryota</taxon>
        <taxon>Metazoa</taxon>
        <taxon>Chordata</taxon>
        <taxon>Craniata</taxon>
        <taxon>Vertebrata</taxon>
        <taxon>Euteleostomi</taxon>
        <taxon>Actinopterygii</taxon>
        <taxon>Neopterygii</taxon>
        <taxon>Teleostei</taxon>
        <taxon>Neoteleostei</taxon>
        <taxon>Acanthomorphata</taxon>
        <taxon>Eupercaria</taxon>
        <taxon>Perciformes</taxon>
        <taxon>Cottioidei</taxon>
        <taxon>Cottales</taxon>
        <taxon>Liparidae</taxon>
        <taxon>Liparis</taxon>
    </lineage>
</organism>
<name>A0A4Z2J4V9_9TELE</name>
<evidence type="ECO:0000313" key="2">
    <source>
        <dbReference type="EMBL" id="TNN85239.1"/>
    </source>
</evidence>
<dbReference type="OrthoDB" id="10652104at2759"/>
<reference evidence="2 3" key="1">
    <citation type="submission" date="2019-03" db="EMBL/GenBank/DDBJ databases">
        <title>First draft genome of Liparis tanakae, snailfish: a comprehensive survey of snailfish specific genes.</title>
        <authorList>
            <person name="Kim W."/>
            <person name="Song I."/>
            <person name="Jeong J.-H."/>
            <person name="Kim D."/>
            <person name="Kim S."/>
            <person name="Ryu S."/>
            <person name="Song J.Y."/>
            <person name="Lee S.K."/>
        </authorList>
    </citation>
    <scope>NUCLEOTIDE SEQUENCE [LARGE SCALE GENOMIC DNA]</scope>
    <source>
        <tissue evidence="2">Muscle</tissue>
    </source>
</reference>